<dbReference type="InterPro" id="IPR012349">
    <property type="entry name" value="Split_barrel_FMN-bd"/>
</dbReference>
<dbReference type="PANTHER" id="PTHR35802">
    <property type="entry name" value="PROTEASE SYNTHASE AND SPORULATION PROTEIN PAI 2"/>
    <property type="match status" value="1"/>
</dbReference>
<sequence>MYIPKNLRINDLTSLHKFVADYGFAVITTADLTASHLPLLLKPDEGELGTLYGHMARANQHWKIADGQSVLTVFSGPHGYISPTWYESSPAVPTWNYAAVHVKGTVTLTDDETTLSILNDTIAKYEPSLLSSETHGHDGFIPPDYKLKLAKAIVGFKVKIDSIEGKNKLGQHRSLADQKEVLAGLSESSRLDDQALLAYTKLHYQ</sequence>
<proteinExistence type="predicted"/>
<dbReference type="SUPFAM" id="SSF50475">
    <property type="entry name" value="FMN-binding split barrel"/>
    <property type="match status" value="1"/>
</dbReference>
<dbReference type="Proteomes" id="UP000191820">
    <property type="component" value="Chromosome"/>
</dbReference>
<keyword evidence="2" id="KW-1185">Reference proteome</keyword>
<protein>
    <submittedName>
        <fullName evidence="1">Transcriptional regulator</fullName>
    </submittedName>
</protein>
<dbReference type="PANTHER" id="PTHR35802:SF1">
    <property type="entry name" value="PROTEASE SYNTHASE AND SPORULATION PROTEIN PAI 2"/>
    <property type="match status" value="1"/>
</dbReference>
<dbReference type="InterPro" id="IPR007396">
    <property type="entry name" value="TR_PAI2-type"/>
</dbReference>
<organism evidence="1 2">
    <name type="scientific">Shewanella japonica</name>
    <dbReference type="NCBI Taxonomy" id="93973"/>
    <lineage>
        <taxon>Bacteria</taxon>
        <taxon>Pseudomonadati</taxon>
        <taxon>Pseudomonadota</taxon>
        <taxon>Gammaproteobacteria</taxon>
        <taxon>Alteromonadales</taxon>
        <taxon>Shewanellaceae</taxon>
        <taxon>Shewanella</taxon>
    </lineage>
</organism>
<name>A0ABM6JLP6_9GAMM</name>
<evidence type="ECO:0000313" key="2">
    <source>
        <dbReference type="Proteomes" id="UP000191820"/>
    </source>
</evidence>
<dbReference type="PIRSF" id="PIRSF010372">
    <property type="entry name" value="PaiB"/>
    <property type="match status" value="1"/>
</dbReference>
<dbReference type="RefSeq" id="WP_080915651.1">
    <property type="nucleotide sequence ID" value="NZ_CP020472.1"/>
</dbReference>
<evidence type="ECO:0000313" key="1">
    <source>
        <dbReference type="EMBL" id="ARD22249.1"/>
    </source>
</evidence>
<reference evidence="1 2" key="1">
    <citation type="submission" date="2017-03" db="EMBL/GenBank/DDBJ databases">
        <title>Genome sequencing of Shewanella japonica KCTC 22435.</title>
        <authorList>
            <person name="Kim K.M."/>
        </authorList>
    </citation>
    <scope>NUCLEOTIDE SEQUENCE [LARGE SCALE GENOMIC DNA]</scope>
    <source>
        <strain evidence="1 2">KCTC 22435</strain>
    </source>
</reference>
<dbReference type="Pfam" id="PF04299">
    <property type="entry name" value="FMN_bind_2"/>
    <property type="match status" value="1"/>
</dbReference>
<dbReference type="Gene3D" id="2.30.110.10">
    <property type="entry name" value="Electron Transport, Fmn-binding Protein, Chain A"/>
    <property type="match status" value="1"/>
</dbReference>
<accession>A0ABM6JLP6</accession>
<gene>
    <name evidence="1" type="ORF">SJ2017_1947</name>
</gene>
<dbReference type="EMBL" id="CP020472">
    <property type="protein sequence ID" value="ARD22249.1"/>
    <property type="molecule type" value="Genomic_DNA"/>
</dbReference>